<keyword evidence="8" id="KW-0675">Receptor</keyword>
<feature type="compositionally biased region" description="Polar residues" evidence="11">
    <location>
        <begin position="176"/>
        <end position="190"/>
    </location>
</feature>
<evidence type="ECO:0000256" key="4">
    <source>
        <dbReference type="ARBA" id="ARBA00022729"/>
    </source>
</evidence>
<gene>
    <name evidence="15" type="ORF">ABG768_007382</name>
</gene>
<dbReference type="InterPro" id="IPR051713">
    <property type="entry name" value="T-cell_Activation_Regulation"/>
</dbReference>
<feature type="region of interest" description="Disordered" evidence="11">
    <location>
        <begin position="227"/>
        <end position="298"/>
    </location>
</feature>
<dbReference type="InterPro" id="IPR036179">
    <property type="entry name" value="Ig-like_dom_sf"/>
</dbReference>
<evidence type="ECO:0000256" key="10">
    <source>
        <dbReference type="ARBA" id="ARBA00023319"/>
    </source>
</evidence>
<organism evidence="15 16">
    <name type="scientific">Culter alburnus</name>
    <name type="common">Topmouth culter</name>
    <dbReference type="NCBI Taxonomy" id="194366"/>
    <lineage>
        <taxon>Eukaryota</taxon>
        <taxon>Metazoa</taxon>
        <taxon>Chordata</taxon>
        <taxon>Craniata</taxon>
        <taxon>Vertebrata</taxon>
        <taxon>Euteleostomi</taxon>
        <taxon>Actinopterygii</taxon>
        <taxon>Neopterygii</taxon>
        <taxon>Teleostei</taxon>
        <taxon>Ostariophysi</taxon>
        <taxon>Cypriniformes</taxon>
        <taxon>Xenocyprididae</taxon>
        <taxon>Xenocypridinae</taxon>
        <taxon>Culter</taxon>
    </lineage>
</organism>
<feature type="chain" id="PRO_5043329554" description="Ig-like domain-containing protein" evidence="13">
    <location>
        <begin position="20"/>
        <end position="298"/>
    </location>
</feature>
<keyword evidence="3 12" id="KW-0812">Transmembrane</keyword>
<dbReference type="GO" id="GO:0071222">
    <property type="term" value="P:cellular response to lipopolysaccharide"/>
    <property type="evidence" value="ECO:0007669"/>
    <property type="project" value="TreeGrafter"/>
</dbReference>
<feature type="transmembrane region" description="Helical" evidence="12">
    <location>
        <begin position="145"/>
        <end position="165"/>
    </location>
</feature>
<dbReference type="PROSITE" id="PS50835">
    <property type="entry name" value="IG_LIKE"/>
    <property type="match status" value="1"/>
</dbReference>
<evidence type="ECO:0000256" key="11">
    <source>
        <dbReference type="SAM" id="MobiDB-lite"/>
    </source>
</evidence>
<keyword evidence="2" id="KW-1003">Cell membrane</keyword>
<evidence type="ECO:0000256" key="3">
    <source>
        <dbReference type="ARBA" id="ARBA00022692"/>
    </source>
</evidence>
<dbReference type="GO" id="GO:0009897">
    <property type="term" value="C:external side of plasma membrane"/>
    <property type="evidence" value="ECO:0007669"/>
    <property type="project" value="TreeGrafter"/>
</dbReference>
<dbReference type="GO" id="GO:0031295">
    <property type="term" value="P:T cell costimulation"/>
    <property type="evidence" value="ECO:0007669"/>
    <property type="project" value="TreeGrafter"/>
</dbReference>
<evidence type="ECO:0000259" key="14">
    <source>
        <dbReference type="PROSITE" id="PS50835"/>
    </source>
</evidence>
<evidence type="ECO:0000256" key="2">
    <source>
        <dbReference type="ARBA" id="ARBA00022475"/>
    </source>
</evidence>
<evidence type="ECO:0000313" key="16">
    <source>
        <dbReference type="Proteomes" id="UP001479290"/>
    </source>
</evidence>
<feature type="compositionally biased region" description="Basic residues" evidence="11">
    <location>
        <begin position="276"/>
        <end position="287"/>
    </location>
</feature>
<keyword evidence="9" id="KW-0325">Glycoprotein</keyword>
<dbReference type="GO" id="GO:0042102">
    <property type="term" value="P:positive regulation of T cell proliferation"/>
    <property type="evidence" value="ECO:0007669"/>
    <property type="project" value="TreeGrafter"/>
</dbReference>
<dbReference type="EMBL" id="JAWDJR010000015">
    <property type="protein sequence ID" value="KAK9961995.1"/>
    <property type="molecule type" value="Genomic_DNA"/>
</dbReference>
<keyword evidence="10" id="KW-0393">Immunoglobulin domain</keyword>
<dbReference type="PANTHER" id="PTHR25466:SF14">
    <property type="entry name" value="BUTYROPHILIN SUBFAMILY 2 MEMBER A2-LIKE-RELATED"/>
    <property type="match status" value="1"/>
</dbReference>
<reference evidence="15 16" key="1">
    <citation type="submission" date="2024-05" db="EMBL/GenBank/DDBJ databases">
        <title>A high-quality chromosomal-level genome assembly of Topmouth culter (Culter alburnus).</title>
        <authorList>
            <person name="Zhao H."/>
        </authorList>
    </citation>
    <scope>NUCLEOTIDE SEQUENCE [LARGE SCALE GENOMIC DNA]</scope>
    <source>
        <strain evidence="15">CATC2023</strain>
        <tissue evidence="15">Muscle</tissue>
    </source>
</reference>
<dbReference type="SUPFAM" id="SSF48726">
    <property type="entry name" value="Immunoglobulin"/>
    <property type="match status" value="1"/>
</dbReference>
<comment type="subcellular location">
    <subcellularLocation>
        <location evidence="1">Cell membrane</location>
        <topology evidence="1">Single-pass type I membrane protein</topology>
    </subcellularLocation>
</comment>
<dbReference type="InterPro" id="IPR013106">
    <property type="entry name" value="Ig_V-set"/>
</dbReference>
<evidence type="ECO:0000256" key="12">
    <source>
        <dbReference type="SAM" id="Phobius"/>
    </source>
</evidence>
<keyword evidence="6 12" id="KW-0472">Membrane</keyword>
<dbReference type="Pfam" id="PF07686">
    <property type="entry name" value="V-set"/>
    <property type="match status" value="1"/>
</dbReference>
<protein>
    <recommendedName>
        <fullName evidence="14">Ig-like domain-containing protein</fullName>
    </recommendedName>
</protein>
<comment type="caution">
    <text evidence="15">The sequence shown here is derived from an EMBL/GenBank/DDBJ whole genome shotgun (WGS) entry which is preliminary data.</text>
</comment>
<keyword evidence="5 12" id="KW-1133">Transmembrane helix</keyword>
<dbReference type="GO" id="GO:0042130">
    <property type="term" value="P:negative regulation of T cell proliferation"/>
    <property type="evidence" value="ECO:0007669"/>
    <property type="project" value="TreeGrafter"/>
</dbReference>
<feature type="signal peptide" evidence="13">
    <location>
        <begin position="1"/>
        <end position="19"/>
    </location>
</feature>
<dbReference type="InterPro" id="IPR007110">
    <property type="entry name" value="Ig-like_dom"/>
</dbReference>
<proteinExistence type="predicted"/>
<evidence type="ECO:0000256" key="8">
    <source>
        <dbReference type="ARBA" id="ARBA00023170"/>
    </source>
</evidence>
<dbReference type="Gene3D" id="2.60.40.10">
    <property type="entry name" value="Immunoglobulins"/>
    <property type="match status" value="1"/>
</dbReference>
<dbReference type="InterPro" id="IPR013783">
    <property type="entry name" value="Ig-like_fold"/>
</dbReference>
<dbReference type="AlphaFoldDB" id="A0AAW1ZKW3"/>
<evidence type="ECO:0000313" key="15">
    <source>
        <dbReference type="EMBL" id="KAK9961995.1"/>
    </source>
</evidence>
<dbReference type="Proteomes" id="UP001479290">
    <property type="component" value="Unassembled WGS sequence"/>
</dbReference>
<feature type="region of interest" description="Disordered" evidence="11">
    <location>
        <begin position="174"/>
        <end position="211"/>
    </location>
</feature>
<keyword evidence="16" id="KW-1185">Reference proteome</keyword>
<dbReference type="PANTHER" id="PTHR25466">
    <property type="entry name" value="T-LYMPHOCYTE ACTIVATION ANTIGEN"/>
    <property type="match status" value="1"/>
</dbReference>
<dbReference type="GO" id="GO:0006955">
    <property type="term" value="P:immune response"/>
    <property type="evidence" value="ECO:0007669"/>
    <property type="project" value="TreeGrafter"/>
</dbReference>
<keyword evidence="7" id="KW-1015">Disulfide bond</keyword>
<evidence type="ECO:0000256" key="7">
    <source>
        <dbReference type="ARBA" id="ARBA00023157"/>
    </source>
</evidence>
<evidence type="ECO:0000256" key="13">
    <source>
        <dbReference type="SAM" id="SignalP"/>
    </source>
</evidence>
<keyword evidence="4 13" id="KW-0732">Signal</keyword>
<evidence type="ECO:0000256" key="9">
    <source>
        <dbReference type="ARBA" id="ARBA00023180"/>
    </source>
</evidence>
<evidence type="ECO:0000256" key="1">
    <source>
        <dbReference type="ARBA" id="ARBA00004251"/>
    </source>
</evidence>
<feature type="domain" description="Ig-like" evidence="14">
    <location>
        <begin position="42"/>
        <end position="128"/>
    </location>
</feature>
<evidence type="ECO:0000256" key="5">
    <source>
        <dbReference type="ARBA" id="ARBA00022989"/>
    </source>
</evidence>
<accession>A0AAW1ZKW3</accession>
<feature type="compositionally biased region" description="Polar residues" evidence="11">
    <location>
        <begin position="227"/>
        <end position="237"/>
    </location>
</feature>
<dbReference type="GO" id="GO:0007166">
    <property type="term" value="P:cell surface receptor signaling pathway"/>
    <property type="evidence" value="ECO:0007669"/>
    <property type="project" value="TreeGrafter"/>
</dbReference>
<evidence type="ECO:0000256" key="6">
    <source>
        <dbReference type="ARBA" id="ARBA00023136"/>
    </source>
</evidence>
<feature type="compositionally biased region" description="Basic and acidic residues" evidence="11">
    <location>
        <begin position="191"/>
        <end position="203"/>
    </location>
</feature>
<name>A0AAW1ZKW3_CULAL</name>
<sequence>MACILQLWIFFGALVSSNALDRWNTRCKEIKISTSLKSEVFLPCHVNKSFDNETETVKWSNSSSGVTLLTIMNNGTIIFHSPTEGRVNVFPLLFNDGNFSILIRDLEPSDIGPYLCELSSECWRVEITERLIESKSKLRDDLNPWYYFAAGAGLFILLFISFSLFSKFCGKHTNKSSKSNPVSGVQSEGNNHPEETRNTERSEQGNQNNRGLRRGFTTVYENDVHAPNQSSSVQQGPHPQRAFRPAPVPEPTASHPSDVKPYYVNQAELSIPGNAGKKRKKQKKHFQFKNPIYGDCVD</sequence>